<evidence type="ECO:0000313" key="1">
    <source>
        <dbReference type="EMBL" id="CAB3779092.1"/>
    </source>
</evidence>
<name>A0A6S7AY14_9BURK</name>
<reference evidence="1 2" key="1">
    <citation type="submission" date="2020-04" db="EMBL/GenBank/DDBJ databases">
        <authorList>
            <person name="De Canck E."/>
        </authorList>
    </citation>
    <scope>NUCLEOTIDE SEQUENCE [LARGE SCALE GENOMIC DNA]</scope>
    <source>
        <strain evidence="1 2">LMG 28138</strain>
    </source>
</reference>
<sequence length="77" mass="8752">MEKRVSKTVFKAKACEYLRHVETLGETVIVTDRGEPTVEIRPYRRLQKSPLDVLRASIVHFNELDEPLAALGSEKGE</sequence>
<gene>
    <name evidence="1" type="ORF">LMG28138_00785</name>
</gene>
<accession>A0A6S7AY14</accession>
<evidence type="ECO:0008006" key="3">
    <source>
        <dbReference type="Google" id="ProtNLM"/>
    </source>
</evidence>
<keyword evidence="2" id="KW-1185">Reference proteome</keyword>
<dbReference type="Proteomes" id="UP000494115">
    <property type="component" value="Unassembled WGS sequence"/>
</dbReference>
<evidence type="ECO:0000313" key="2">
    <source>
        <dbReference type="Proteomes" id="UP000494115"/>
    </source>
</evidence>
<organism evidence="1 2">
    <name type="scientific">Pararobbsia alpina</name>
    <dbReference type="NCBI Taxonomy" id="621374"/>
    <lineage>
        <taxon>Bacteria</taxon>
        <taxon>Pseudomonadati</taxon>
        <taxon>Pseudomonadota</taxon>
        <taxon>Betaproteobacteria</taxon>
        <taxon>Burkholderiales</taxon>
        <taxon>Burkholderiaceae</taxon>
        <taxon>Pararobbsia</taxon>
    </lineage>
</organism>
<protein>
    <recommendedName>
        <fullName evidence="3">Antitoxin</fullName>
    </recommendedName>
</protein>
<dbReference type="EMBL" id="CADIKM010000002">
    <property type="protein sequence ID" value="CAB3779092.1"/>
    <property type="molecule type" value="Genomic_DNA"/>
</dbReference>
<dbReference type="RefSeq" id="WP_175103314.1">
    <property type="nucleotide sequence ID" value="NZ_CADIKM010000002.1"/>
</dbReference>
<dbReference type="AlphaFoldDB" id="A0A6S7AY14"/>
<proteinExistence type="predicted"/>